<protein>
    <submittedName>
        <fullName evidence="2">Uncharacterized protein</fullName>
    </submittedName>
</protein>
<comment type="caution">
    <text evidence="2">The sequence shown here is derived from an EMBL/GenBank/DDBJ whole genome shotgun (WGS) entry which is preliminary data.</text>
</comment>
<dbReference type="AlphaFoldDB" id="A0A645AVS3"/>
<gene>
    <name evidence="2" type="ORF">SDC9_103713</name>
</gene>
<accession>A0A645AVS3</accession>
<evidence type="ECO:0000256" key="1">
    <source>
        <dbReference type="SAM" id="Coils"/>
    </source>
</evidence>
<reference evidence="2" key="1">
    <citation type="submission" date="2019-08" db="EMBL/GenBank/DDBJ databases">
        <authorList>
            <person name="Kucharzyk K."/>
            <person name="Murdoch R.W."/>
            <person name="Higgins S."/>
            <person name="Loffler F."/>
        </authorList>
    </citation>
    <scope>NUCLEOTIDE SEQUENCE</scope>
</reference>
<name>A0A645AVS3_9ZZZZ</name>
<organism evidence="2">
    <name type="scientific">bioreactor metagenome</name>
    <dbReference type="NCBI Taxonomy" id="1076179"/>
    <lineage>
        <taxon>unclassified sequences</taxon>
        <taxon>metagenomes</taxon>
        <taxon>ecological metagenomes</taxon>
    </lineage>
</organism>
<proteinExistence type="predicted"/>
<keyword evidence="1" id="KW-0175">Coiled coil</keyword>
<dbReference type="EMBL" id="VSSQ01015990">
    <property type="protein sequence ID" value="MPM56896.1"/>
    <property type="molecule type" value="Genomic_DNA"/>
</dbReference>
<sequence>MSIYTTPSPEVMKVINSYKKPFEEVLVSQPAMLQGSLYREVVFKKKVLGNFRENPKEYLYLDENNEIVNNKNTVLRLGRLFFYMDAFLSQDKDSIIAALQRDGDLQKTSNDFEQSIFALELINKKEKSKKDSKFDKNKKQVKKVDEEETAVKGVKEVENTLTKLSALRIKTNEKLKMLLEKIEEEKEKNEHFNELMVEVLMPYYREAMVCNYEKIQLISINSDYYNDIKKRADKAKKSYTLRFNTRNTEPLMKLHYTMGYFENLLRSYGNIASMNYNQYLKVVTNSGKTNAEYKISVLKNKVQ</sequence>
<feature type="coiled-coil region" evidence="1">
    <location>
        <begin position="168"/>
        <end position="195"/>
    </location>
</feature>
<evidence type="ECO:0000313" key="2">
    <source>
        <dbReference type="EMBL" id="MPM56896.1"/>
    </source>
</evidence>